<proteinExistence type="predicted"/>
<dbReference type="Gene3D" id="3.60.20.40">
    <property type="match status" value="1"/>
</dbReference>
<evidence type="ECO:0000313" key="1">
    <source>
        <dbReference type="EMBL" id="KKN82971.1"/>
    </source>
</evidence>
<dbReference type="SUPFAM" id="SSF56235">
    <property type="entry name" value="N-terminal nucleophile aminohydrolases (Ntn hydrolases)"/>
    <property type="match status" value="1"/>
</dbReference>
<dbReference type="InterPro" id="IPR029055">
    <property type="entry name" value="Ntn_hydrolases_N"/>
</dbReference>
<name>A0A0F9WB41_9ZZZZ</name>
<protein>
    <recommendedName>
        <fullName evidence="2">Gamma-glutamyltransferase</fullName>
    </recommendedName>
</protein>
<dbReference type="AlphaFoldDB" id="A0A0F9WB41"/>
<gene>
    <name evidence="1" type="ORF">LCGC14_0303860</name>
</gene>
<dbReference type="InterPro" id="IPR043138">
    <property type="entry name" value="GGT_lsub"/>
</dbReference>
<accession>A0A0F9WB41</accession>
<sequence>MNPRSESSIGWHASGRGGAVAAGGAEAVQAGIDLLAQGGNAADAAVATIMALSITDHGLFAIGGEVPFMIYDANRRQVEVLSGLGCAPQDAKAIEWYMANGIPTAGDIKAAPVPAALGLCITALMRYGTKSFADAAAPALALLDAGGRNWHERLAHTLRRMAGGRDWYERLARTLRRMAEAEHTARGSRQEKLQAANDRFYTGDIADELEAWYVAKGGFLRKADLAAHVTRVEKPVTVDYRGYTVCKCDTWTQGPVLCQALRLLEGFDLKAMGHLSADYVHALVESLKLAFADRDEYYGDPLLTDVPTTALLAGPYTDIRRELIDMAAASTDIRPGDPLTPAALKGPGLHRPGPGGTTTCVVADRWGNLVAATPSCNVFGNKGDGGATGVTHGNRLRSFNTCPGHPNCIAPGKRPRITLTPTLVLKDGRPAAAISVAGGDLQDQTSLNVLLNAIEFGFSAADAVTAPLFSTFHHENSFNPSPVRADTFVEVGSVCVHSGIEDAVQQDLKRRGHTITVTSGPIANPVMLLIDPDTGLLHAAGDPAAGRHAAAID</sequence>
<dbReference type="PANTHER" id="PTHR43881">
    <property type="entry name" value="GAMMA-GLUTAMYLTRANSPEPTIDASE (AFU_ORTHOLOGUE AFUA_4G13580)"/>
    <property type="match status" value="1"/>
</dbReference>
<dbReference type="Gene3D" id="1.10.246.130">
    <property type="match status" value="1"/>
</dbReference>
<reference evidence="1" key="1">
    <citation type="journal article" date="2015" name="Nature">
        <title>Complex archaea that bridge the gap between prokaryotes and eukaryotes.</title>
        <authorList>
            <person name="Spang A."/>
            <person name="Saw J.H."/>
            <person name="Jorgensen S.L."/>
            <person name="Zaremba-Niedzwiedzka K."/>
            <person name="Martijn J."/>
            <person name="Lind A.E."/>
            <person name="van Eijk R."/>
            <person name="Schleper C."/>
            <person name="Guy L."/>
            <person name="Ettema T.J."/>
        </authorList>
    </citation>
    <scope>NUCLEOTIDE SEQUENCE</scope>
</reference>
<dbReference type="PRINTS" id="PR01210">
    <property type="entry name" value="GGTRANSPTASE"/>
</dbReference>
<dbReference type="InterPro" id="IPR043137">
    <property type="entry name" value="GGT_ssub_C"/>
</dbReference>
<dbReference type="InterPro" id="IPR052896">
    <property type="entry name" value="GGT-like_enzyme"/>
</dbReference>
<dbReference type="Pfam" id="PF01019">
    <property type="entry name" value="G_glu_transpept"/>
    <property type="match status" value="1"/>
</dbReference>
<dbReference type="PANTHER" id="PTHR43881:SF1">
    <property type="entry name" value="GAMMA-GLUTAMYLTRANSPEPTIDASE (AFU_ORTHOLOGUE AFUA_4G13580)"/>
    <property type="match status" value="1"/>
</dbReference>
<dbReference type="EMBL" id="LAZR01000192">
    <property type="protein sequence ID" value="KKN82971.1"/>
    <property type="molecule type" value="Genomic_DNA"/>
</dbReference>
<evidence type="ECO:0008006" key="2">
    <source>
        <dbReference type="Google" id="ProtNLM"/>
    </source>
</evidence>
<organism evidence="1">
    <name type="scientific">marine sediment metagenome</name>
    <dbReference type="NCBI Taxonomy" id="412755"/>
    <lineage>
        <taxon>unclassified sequences</taxon>
        <taxon>metagenomes</taxon>
        <taxon>ecological metagenomes</taxon>
    </lineage>
</organism>
<comment type="caution">
    <text evidence="1">The sequence shown here is derived from an EMBL/GenBank/DDBJ whole genome shotgun (WGS) entry which is preliminary data.</text>
</comment>